<evidence type="ECO:0000313" key="6">
    <source>
        <dbReference type="EMBL" id="AWH88899.1"/>
    </source>
</evidence>
<dbReference type="Gene3D" id="1.20.1440.20">
    <property type="entry name" value="LemA-like domain"/>
    <property type="match status" value="1"/>
</dbReference>
<dbReference type="GO" id="GO:0016020">
    <property type="term" value="C:membrane"/>
    <property type="evidence" value="ECO:0007669"/>
    <property type="project" value="UniProtKB-SubCell"/>
</dbReference>
<sequence length="57" mass="6638">MEKSFANIDVLLKQRADKIPVLIKVAEKVVTHQNELFIQLTQLRSGYLARRKTEEKV</sequence>
<protein>
    <submittedName>
        <fullName evidence="6">Uncharacterized protein</fullName>
    </submittedName>
</protein>
<evidence type="ECO:0000313" key="7">
    <source>
        <dbReference type="Proteomes" id="UP000244908"/>
    </source>
</evidence>
<comment type="subcellular location">
    <subcellularLocation>
        <location evidence="1">Membrane</location>
        <topology evidence="1">Single-pass membrane protein</topology>
    </subcellularLocation>
</comment>
<dbReference type="RefSeq" id="WP_108900955.1">
    <property type="nucleotide sequence ID" value="NZ_CP029185.2"/>
</dbReference>
<dbReference type="InterPro" id="IPR023353">
    <property type="entry name" value="LemA-like_dom_sf"/>
</dbReference>
<evidence type="ECO:0000256" key="3">
    <source>
        <dbReference type="ARBA" id="ARBA00022692"/>
    </source>
</evidence>
<evidence type="ECO:0000256" key="4">
    <source>
        <dbReference type="ARBA" id="ARBA00022989"/>
    </source>
</evidence>
<keyword evidence="3" id="KW-0812">Transmembrane</keyword>
<comment type="similarity">
    <text evidence="2">Belongs to the LemA family.</text>
</comment>
<dbReference type="Pfam" id="PF04011">
    <property type="entry name" value="LemA"/>
    <property type="match status" value="1"/>
</dbReference>
<keyword evidence="5" id="KW-0472">Membrane</keyword>
<dbReference type="OrthoDB" id="9804152at2"/>
<reference evidence="6 7" key="1">
    <citation type="journal article" date="2019" name="Int. J. Syst. Evol. Microbiol.">
        <title>Limnobaculum parvum gen. nov., sp. nov., isolated from a freshwater lake.</title>
        <authorList>
            <person name="Baek C."/>
            <person name="Shin S.K."/>
            <person name="Yi H."/>
        </authorList>
    </citation>
    <scope>NUCLEOTIDE SEQUENCE [LARGE SCALE GENOMIC DNA]</scope>
    <source>
        <strain evidence="6 7">HYN0051</strain>
    </source>
</reference>
<gene>
    <name evidence="6" type="ORF">HYN51_10255</name>
</gene>
<keyword evidence="7" id="KW-1185">Reference proteome</keyword>
<dbReference type="Proteomes" id="UP000244908">
    <property type="component" value="Chromosome"/>
</dbReference>
<keyword evidence="4" id="KW-1133">Transmembrane helix</keyword>
<organism evidence="6 7">
    <name type="scientific">Limnobaculum parvum</name>
    <dbReference type="NCBI Taxonomy" id="2172103"/>
    <lineage>
        <taxon>Bacteria</taxon>
        <taxon>Pseudomonadati</taxon>
        <taxon>Pseudomonadota</taxon>
        <taxon>Gammaproteobacteria</taxon>
        <taxon>Enterobacterales</taxon>
        <taxon>Budviciaceae</taxon>
        <taxon>Limnobaculum</taxon>
    </lineage>
</organism>
<evidence type="ECO:0000256" key="5">
    <source>
        <dbReference type="ARBA" id="ARBA00023136"/>
    </source>
</evidence>
<dbReference type="EMBL" id="CP029185">
    <property type="protein sequence ID" value="AWH88899.1"/>
    <property type="molecule type" value="Genomic_DNA"/>
</dbReference>
<dbReference type="KEGG" id="lpv:HYN51_10255"/>
<accession>A0A2Y9TZN0</accession>
<dbReference type="AlphaFoldDB" id="A0A2Y9TZN0"/>
<evidence type="ECO:0000256" key="2">
    <source>
        <dbReference type="ARBA" id="ARBA00008854"/>
    </source>
</evidence>
<dbReference type="SUPFAM" id="SSF140478">
    <property type="entry name" value="LemA-like"/>
    <property type="match status" value="1"/>
</dbReference>
<evidence type="ECO:0000256" key="1">
    <source>
        <dbReference type="ARBA" id="ARBA00004167"/>
    </source>
</evidence>
<name>A0A2Y9TZN0_9GAMM</name>
<proteinExistence type="inferred from homology"/>
<dbReference type="InterPro" id="IPR007156">
    <property type="entry name" value="MamQ_LemA"/>
</dbReference>